<feature type="domain" description="Abortive infection protein-like C-terminal" evidence="1">
    <location>
        <begin position="72"/>
        <end position="156"/>
    </location>
</feature>
<evidence type="ECO:0000313" key="2">
    <source>
        <dbReference type="EMBL" id="RCS73063.1"/>
    </source>
</evidence>
<comment type="caution">
    <text evidence="2">The sequence shown here is derived from an EMBL/GenBank/DDBJ whole genome shotgun (WGS) entry which is preliminary data.</text>
</comment>
<proteinExistence type="predicted"/>
<dbReference type="EMBL" id="QPGL01000001">
    <property type="protein sequence ID" value="RCS73063.1"/>
    <property type="molecule type" value="Genomic_DNA"/>
</dbReference>
<protein>
    <recommendedName>
        <fullName evidence="1">Abortive infection protein-like C-terminal domain-containing protein</fullName>
    </recommendedName>
</protein>
<reference evidence="2 3" key="1">
    <citation type="journal article" date="2017" name="Elife">
        <title>Extensive horizontal gene transfer in cheese-associated bacteria.</title>
        <authorList>
            <person name="Bonham K.S."/>
            <person name="Wolfe B.E."/>
            <person name="Dutton R.J."/>
        </authorList>
    </citation>
    <scope>NUCLEOTIDE SEQUENCE [LARGE SCALE GENOMIC DNA]</scope>
    <source>
        <strain evidence="2 3">JB196</strain>
    </source>
</reference>
<keyword evidence="3" id="KW-1185">Reference proteome</keyword>
<name>A0A368LNG7_9VIBR</name>
<evidence type="ECO:0000259" key="1">
    <source>
        <dbReference type="Pfam" id="PF14355"/>
    </source>
</evidence>
<dbReference type="GeneID" id="303188306"/>
<dbReference type="Pfam" id="PF14355">
    <property type="entry name" value="Abi_C"/>
    <property type="match status" value="1"/>
</dbReference>
<dbReference type="Proteomes" id="UP000252479">
    <property type="component" value="Unassembled WGS sequence"/>
</dbReference>
<gene>
    <name evidence="2" type="ORF">CIK83_05210</name>
</gene>
<dbReference type="InterPro" id="IPR026001">
    <property type="entry name" value="Abi-like_C"/>
</dbReference>
<dbReference type="RefSeq" id="WP_086963095.1">
    <property type="nucleotide sequence ID" value="NZ_FUKS01000054.1"/>
</dbReference>
<sequence length="221" mass="25084">MNINLMPQVQELNLLTKNKYRMSSTIQSIQTAFDEGQSGMVVGQCKSLIESFAKSILDEFKVPYEKDIAVGKLVKKALHSLGVGENTDNPKKTREAYLKFVVSFGSNIESAVKGIGELRNDFCPLAHGRSIYQQNLDVSYALFIANQTDSLVWFIHELRVRALEPKEEEYIQDPDFDEYLNDSHEAIDILGDTYIPSEILWHVNPDVYQKAVADYKEGVEE</sequence>
<accession>A0A368LNG7</accession>
<dbReference type="AlphaFoldDB" id="A0A368LNG7"/>
<evidence type="ECO:0000313" key="3">
    <source>
        <dbReference type="Proteomes" id="UP000252479"/>
    </source>
</evidence>
<organism evidence="2 3">
    <name type="scientific">Vibrio casei</name>
    <dbReference type="NCBI Taxonomy" id="673372"/>
    <lineage>
        <taxon>Bacteria</taxon>
        <taxon>Pseudomonadati</taxon>
        <taxon>Pseudomonadota</taxon>
        <taxon>Gammaproteobacteria</taxon>
        <taxon>Vibrionales</taxon>
        <taxon>Vibrionaceae</taxon>
        <taxon>Vibrio</taxon>
    </lineage>
</organism>